<comment type="caution">
    <text evidence="1">The sequence shown here is derived from an EMBL/GenBank/DDBJ whole genome shotgun (WGS) entry which is preliminary data.</text>
</comment>
<reference evidence="1 2" key="1">
    <citation type="submission" date="2020-10" db="EMBL/GenBank/DDBJ databases">
        <title>Ca. Dormibacterota MAGs.</title>
        <authorList>
            <person name="Montgomery K."/>
        </authorList>
    </citation>
    <scope>NUCLEOTIDE SEQUENCE [LARGE SCALE GENOMIC DNA]</scope>
    <source>
        <strain evidence="1">Mitchell_Peninsula_5</strain>
    </source>
</reference>
<gene>
    <name evidence="1" type="ORF">JF887_07880</name>
</gene>
<evidence type="ECO:0000313" key="1">
    <source>
        <dbReference type="EMBL" id="MBJ7609337.1"/>
    </source>
</evidence>
<name>A0A934N9R5_9BACT</name>
<accession>A0A934N9R5</accession>
<dbReference type="AlphaFoldDB" id="A0A934N9R5"/>
<dbReference type="Proteomes" id="UP000614410">
    <property type="component" value="Unassembled WGS sequence"/>
</dbReference>
<sequence>MKRRVLSPVLYPLLCQRSRRALGHHGRKRVDGNAYGGGADSLFYPASTDTEALAVWAVVLNVTVTRPHQ</sequence>
<organism evidence="1 2">
    <name type="scientific">Candidatus Amunia macphersoniae</name>
    <dbReference type="NCBI Taxonomy" id="3127014"/>
    <lineage>
        <taxon>Bacteria</taxon>
        <taxon>Bacillati</taxon>
        <taxon>Candidatus Dormiibacterota</taxon>
        <taxon>Candidatus Dormibacteria</taxon>
        <taxon>Candidatus Aeolococcales</taxon>
        <taxon>Candidatus Aeolococcaceae</taxon>
        <taxon>Candidatus Amunia</taxon>
    </lineage>
</organism>
<protein>
    <submittedName>
        <fullName evidence="1">Uncharacterized protein</fullName>
    </submittedName>
</protein>
<evidence type="ECO:0000313" key="2">
    <source>
        <dbReference type="Proteomes" id="UP000614410"/>
    </source>
</evidence>
<dbReference type="EMBL" id="JAEKNN010000036">
    <property type="protein sequence ID" value="MBJ7609337.1"/>
    <property type="molecule type" value="Genomic_DNA"/>
</dbReference>
<proteinExistence type="predicted"/>